<evidence type="ECO:0000256" key="1">
    <source>
        <dbReference type="SAM" id="MobiDB-lite"/>
    </source>
</evidence>
<feature type="compositionally biased region" description="Basic and acidic residues" evidence="1">
    <location>
        <begin position="23"/>
        <end position="37"/>
    </location>
</feature>
<reference evidence="2" key="1">
    <citation type="journal article" date="2020" name="Fungal Divers.">
        <title>Resolving the Mortierellaceae phylogeny through synthesis of multi-gene phylogenetics and phylogenomics.</title>
        <authorList>
            <person name="Vandepol N."/>
            <person name="Liber J."/>
            <person name="Desiro A."/>
            <person name="Na H."/>
            <person name="Kennedy M."/>
            <person name="Barry K."/>
            <person name="Grigoriev I.V."/>
            <person name="Miller A.N."/>
            <person name="O'Donnell K."/>
            <person name="Stajich J.E."/>
            <person name="Bonito G."/>
        </authorList>
    </citation>
    <scope>NUCLEOTIDE SEQUENCE</scope>
    <source>
        <strain evidence="2">BC1065</strain>
    </source>
</reference>
<sequence>MPPKRPSQLPNKVNRRSTIKRRVGNDRGDQESSYESRDESDDDSEEVSDDRSDKEQLDGADHVSMEEARLSFKLAQAIRGRRPTKLQVSVAAYVLRMQTASDLAVDGYVVFVKAASPSARAVNLISEWESLRTFFTGDSQRRHAKVAELVNLPVLIELFKRAPALDEQMVEAASMPPPPPPTTTVHTRSSSRALACKINTSSGGGNNGQGSSNTNANSNKGSSNTNTNSGSGSGSGSTKHLSATQIALMQNLFKRNFDQFRGQEWLMPSGASFDRVIFEATKDIHYECPLHSFVIEHPDAVVGLFKDASDQAELRRVLIDRVGEQLPMLSAAELAYLELFNMGPVELRELFTKKAWGAVGDSLQEKPADDFQCLVYESVQQLLKVYRATNMIVRQSSPESWIVNRLWSFLADTLQNSPQVEFQPGEFHSQASMYRRNQGRSRDTRQVAGHKVDGIVTLMSRELELLVIEAAKKDEGPNVTKALDDKMKLCKLAKDMHDRIRHKTRHNVRKSIVTFGIQISGVNATFFTLRQREGRFYQLCSEGSETLPPTWMDQADTNCVIRTLSKVLTVRKALLSMALDVSRFTAGLVDDSNTSSGEDVAVATMTSPQLIPSSPSFVLDQPPTLHL</sequence>
<accession>A0A9P6Q8D5</accession>
<organism evidence="2 3">
    <name type="scientific">Actinomortierella ambigua</name>
    <dbReference type="NCBI Taxonomy" id="1343610"/>
    <lineage>
        <taxon>Eukaryota</taxon>
        <taxon>Fungi</taxon>
        <taxon>Fungi incertae sedis</taxon>
        <taxon>Mucoromycota</taxon>
        <taxon>Mortierellomycotina</taxon>
        <taxon>Mortierellomycetes</taxon>
        <taxon>Mortierellales</taxon>
        <taxon>Mortierellaceae</taxon>
        <taxon>Actinomortierella</taxon>
    </lineage>
</organism>
<keyword evidence="3" id="KW-1185">Reference proteome</keyword>
<dbReference type="Proteomes" id="UP000807716">
    <property type="component" value="Unassembled WGS sequence"/>
</dbReference>
<feature type="compositionally biased region" description="Acidic residues" evidence="1">
    <location>
        <begin position="38"/>
        <end position="48"/>
    </location>
</feature>
<dbReference type="AlphaFoldDB" id="A0A9P6Q8D5"/>
<dbReference type="OrthoDB" id="2447334at2759"/>
<dbReference type="EMBL" id="JAAAJB010000208">
    <property type="protein sequence ID" value="KAG0261698.1"/>
    <property type="molecule type" value="Genomic_DNA"/>
</dbReference>
<protein>
    <submittedName>
        <fullName evidence="2">Uncharacterized protein</fullName>
    </submittedName>
</protein>
<gene>
    <name evidence="2" type="ORF">DFQ27_002803</name>
</gene>
<feature type="compositionally biased region" description="Basic and acidic residues" evidence="1">
    <location>
        <begin position="49"/>
        <end position="62"/>
    </location>
</feature>
<name>A0A9P6Q8D5_9FUNG</name>
<evidence type="ECO:0000313" key="2">
    <source>
        <dbReference type="EMBL" id="KAG0261698.1"/>
    </source>
</evidence>
<feature type="compositionally biased region" description="Basic residues" evidence="1">
    <location>
        <begin position="13"/>
        <end position="22"/>
    </location>
</feature>
<feature type="region of interest" description="Disordered" evidence="1">
    <location>
        <begin position="171"/>
        <end position="239"/>
    </location>
</feature>
<evidence type="ECO:0000313" key="3">
    <source>
        <dbReference type="Proteomes" id="UP000807716"/>
    </source>
</evidence>
<feature type="compositionally biased region" description="Low complexity" evidence="1">
    <location>
        <begin position="209"/>
        <end position="230"/>
    </location>
</feature>
<feature type="region of interest" description="Disordered" evidence="1">
    <location>
        <begin position="1"/>
        <end position="62"/>
    </location>
</feature>
<proteinExistence type="predicted"/>
<comment type="caution">
    <text evidence="2">The sequence shown here is derived from an EMBL/GenBank/DDBJ whole genome shotgun (WGS) entry which is preliminary data.</text>
</comment>